<evidence type="ECO:0000256" key="1">
    <source>
        <dbReference type="SAM" id="SignalP"/>
    </source>
</evidence>
<protein>
    <submittedName>
        <fullName evidence="2">DUF4848 domain-containing protein</fullName>
    </submittedName>
</protein>
<dbReference type="InterPro" id="IPR032318">
    <property type="entry name" value="DUF4848"/>
</dbReference>
<evidence type="ECO:0000313" key="3">
    <source>
        <dbReference type="Proteomes" id="UP000482653"/>
    </source>
</evidence>
<accession>A0A6L3K8V8</accession>
<comment type="caution">
    <text evidence="2">The sequence shown here is derived from an EMBL/GenBank/DDBJ whole genome shotgun (WGS) entry which is preliminary data.</text>
</comment>
<name>A0A6L3K8V8_9BACE</name>
<proteinExistence type="predicted"/>
<dbReference type="EMBL" id="VVYX01000001">
    <property type="protein sequence ID" value="KAA5422890.1"/>
    <property type="molecule type" value="Genomic_DNA"/>
</dbReference>
<dbReference type="AlphaFoldDB" id="A0A6L3K8V8"/>
<feature type="chain" id="PRO_5026973814" evidence="1">
    <location>
        <begin position="21"/>
        <end position="318"/>
    </location>
</feature>
<reference evidence="2 3" key="1">
    <citation type="journal article" date="2019" name="Nat. Med.">
        <title>A library of human gut bacterial isolates paired with longitudinal multiomics data enables mechanistic microbiome research.</title>
        <authorList>
            <person name="Poyet M."/>
            <person name="Groussin M."/>
            <person name="Gibbons S.M."/>
            <person name="Avila-Pacheco J."/>
            <person name="Jiang X."/>
            <person name="Kearney S.M."/>
            <person name="Perrotta A.R."/>
            <person name="Berdy B."/>
            <person name="Zhao S."/>
            <person name="Lieberman T.D."/>
            <person name="Swanson P.K."/>
            <person name="Smith M."/>
            <person name="Roesemann S."/>
            <person name="Alexander J.E."/>
            <person name="Rich S.A."/>
            <person name="Livny J."/>
            <person name="Vlamakis H."/>
            <person name="Clish C."/>
            <person name="Bullock K."/>
            <person name="Deik A."/>
            <person name="Scott J."/>
            <person name="Pierce K.A."/>
            <person name="Xavier R.J."/>
            <person name="Alm E.J."/>
        </authorList>
    </citation>
    <scope>NUCLEOTIDE SEQUENCE [LARGE SCALE GENOMIC DNA]</scope>
    <source>
        <strain evidence="2 3">BIOML-A8</strain>
    </source>
</reference>
<organism evidence="2 3">
    <name type="scientific">Bacteroides cellulosilyticus</name>
    <dbReference type="NCBI Taxonomy" id="246787"/>
    <lineage>
        <taxon>Bacteria</taxon>
        <taxon>Pseudomonadati</taxon>
        <taxon>Bacteroidota</taxon>
        <taxon>Bacteroidia</taxon>
        <taxon>Bacteroidales</taxon>
        <taxon>Bacteroidaceae</taxon>
        <taxon>Bacteroides</taxon>
    </lineage>
</organism>
<dbReference type="Pfam" id="PF16140">
    <property type="entry name" value="DUF4848"/>
    <property type="match status" value="1"/>
</dbReference>
<feature type="signal peptide" evidence="1">
    <location>
        <begin position="1"/>
        <end position="20"/>
    </location>
</feature>
<keyword evidence="1" id="KW-0732">Signal</keyword>
<sequence>MKIKSIISIALLLLCISCSNDETLENTKNSKDLEVVNLNDFVDNGNTTRSGNVENQAVLRFKDYNVYQETLNKLQGMSLEKKEAFFNGLGFKGAYSSLKEADDELDKIFDIEDDNAFLEAYKEFKDKYEDTYLFNTENTYDLSPYLPFTDAELELLGSNQGYLIIGNEVIAPNNNVPNYKQNATSVNTRAGIPSTNPTWKALVGDVLGVTIKKGKYRSDITLGIDEYGNIFMVRAASQKKKKLWSRRHPTNYEADLWVEGGHVHISLANNGSSSPKKEPVAINARQYSGKNVKCAFRNFTTGCCEGQVGNVEFNVNIP</sequence>
<dbReference type="RefSeq" id="WP_149945842.1">
    <property type="nucleotide sequence ID" value="NZ_JBBNMF010000004.1"/>
</dbReference>
<dbReference type="CDD" id="cd14446">
    <property type="entry name" value="bt3222_like"/>
    <property type="match status" value="1"/>
</dbReference>
<gene>
    <name evidence="2" type="ORF">F2Y87_00620</name>
</gene>
<dbReference type="Proteomes" id="UP000482653">
    <property type="component" value="Unassembled WGS sequence"/>
</dbReference>
<evidence type="ECO:0000313" key="2">
    <source>
        <dbReference type="EMBL" id="KAA5422890.1"/>
    </source>
</evidence>